<dbReference type="Pfam" id="PF13639">
    <property type="entry name" value="zf-RING_2"/>
    <property type="match status" value="1"/>
</dbReference>
<dbReference type="PANTHER" id="PTHR45676">
    <property type="entry name" value="RING-H2 FINGER PROTEIN ATL51-RELATED"/>
    <property type="match status" value="1"/>
</dbReference>
<keyword evidence="1" id="KW-0862">Zinc</keyword>
<sequence>MAFSSRRDLRDEVGARVGNEARHIFIESPSATASSCRPQNSSLSSRSSECSYLLSLLCSLSVVYTFFFAVKCPPNPFQRRHRSFFGRLSSDNDGNISSREVVSDVKFEKETHVKDIEGECPVCLSVFADGKEVKQLSVCKHSFHAPCIDLWLSSHSNCPVCRASIAVKRPKVTASARDEDNQQGLLDASALV</sequence>
<dbReference type="AlphaFoldDB" id="A0A922E0T6"/>
<dbReference type="GO" id="GO:0016567">
    <property type="term" value="P:protein ubiquitination"/>
    <property type="evidence" value="ECO:0007669"/>
    <property type="project" value="TreeGrafter"/>
</dbReference>
<evidence type="ECO:0000259" key="2">
    <source>
        <dbReference type="PROSITE" id="PS50089"/>
    </source>
</evidence>
<dbReference type="PANTHER" id="PTHR45676:SF88">
    <property type="entry name" value="RING-H2 FINGER PROTEIN ATL33"/>
    <property type="match status" value="1"/>
</dbReference>
<organism evidence="3 4">
    <name type="scientific">Carya illinoinensis</name>
    <name type="common">Pecan</name>
    <dbReference type="NCBI Taxonomy" id="32201"/>
    <lineage>
        <taxon>Eukaryota</taxon>
        <taxon>Viridiplantae</taxon>
        <taxon>Streptophyta</taxon>
        <taxon>Embryophyta</taxon>
        <taxon>Tracheophyta</taxon>
        <taxon>Spermatophyta</taxon>
        <taxon>Magnoliopsida</taxon>
        <taxon>eudicotyledons</taxon>
        <taxon>Gunneridae</taxon>
        <taxon>Pentapetalae</taxon>
        <taxon>rosids</taxon>
        <taxon>fabids</taxon>
        <taxon>Fagales</taxon>
        <taxon>Juglandaceae</taxon>
        <taxon>Carya</taxon>
    </lineage>
</organism>
<name>A0A922E0T6_CARIL</name>
<comment type="caution">
    <text evidence="3">The sequence shown here is derived from an EMBL/GenBank/DDBJ whole genome shotgun (WGS) entry which is preliminary data.</text>
</comment>
<dbReference type="PROSITE" id="PS50089">
    <property type="entry name" value="ZF_RING_2"/>
    <property type="match status" value="1"/>
</dbReference>
<gene>
    <name evidence="3" type="ORF">I3842_09G031400</name>
</gene>
<dbReference type="CDD" id="cd16461">
    <property type="entry name" value="RING-H2_EL5-like"/>
    <property type="match status" value="1"/>
</dbReference>
<protein>
    <recommendedName>
        <fullName evidence="2">RING-type domain-containing protein</fullName>
    </recommendedName>
</protein>
<reference evidence="3" key="1">
    <citation type="submission" date="2021-01" db="EMBL/GenBank/DDBJ databases">
        <authorList>
            <person name="Lovell J.T."/>
            <person name="Bentley N."/>
            <person name="Bhattarai G."/>
            <person name="Jenkins J.W."/>
            <person name="Sreedasyam A."/>
            <person name="Alarcon Y."/>
            <person name="Bock C."/>
            <person name="Boston L."/>
            <person name="Carlson J."/>
            <person name="Cervantes K."/>
            <person name="Clermont K."/>
            <person name="Krom N."/>
            <person name="Kubenka K."/>
            <person name="Mamidi S."/>
            <person name="Mattison C."/>
            <person name="Monteros M."/>
            <person name="Pisani C."/>
            <person name="Plott C."/>
            <person name="Rajasekar S."/>
            <person name="Rhein H.S."/>
            <person name="Rohla C."/>
            <person name="Song M."/>
            <person name="Hilaire R.S."/>
            <person name="Shu S."/>
            <person name="Wells L."/>
            <person name="Wang X."/>
            <person name="Webber J."/>
            <person name="Heerema R.J."/>
            <person name="Klein P."/>
            <person name="Conner P."/>
            <person name="Grauke L."/>
            <person name="Grimwood J."/>
            <person name="Schmutz J."/>
            <person name="Randall J.J."/>
        </authorList>
    </citation>
    <scope>NUCLEOTIDE SEQUENCE</scope>
    <source>
        <tissue evidence="3">Leaf</tissue>
    </source>
</reference>
<dbReference type="Proteomes" id="UP000811246">
    <property type="component" value="Chromosome 9"/>
</dbReference>
<dbReference type="InterPro" id="IPR001841">
    <property type="entry name" value="Znf_RING"/>
</dbReference>
<keyword evidence="1" id="KW-0479">Metal-binding</keyword>
<dbReference type="GO" id="GO:0008270">
    <property type="term" value="F:zinc ion binding"/>
    <property type="evidence" value="ECO:0007669"/>
    <property type="project" value="UniProtKB-KW"/>
</dbReference>
<feature type="domain" description="RING-type" evidence="2">
    <location>
        <begin position="120"/>
        <end position="162"/>
    </location>
</feature>
<dbReference type="SMART" id="SM00184">
    <property type="entry name" value="RING"/>
    <property type="match status" value="1"/>
</dbReference>
<dbReference type="EMBL" id="CM031833">
    <property type="protein sequence ID" value="KAG6694062.1"/>
    <property type="molecule type" value="Genomic_DNA"/>
</dbReference>
<evidence type="ECO:0000313" key="4">
    <source>
        <dbReference type="Proteomes" id="UP000811246"/>
    </source>
</evidence>
<proteinExistence type="predicted"/>
<evidence type="ECO:0000313" key="3">
    <source>
        <dbReference type="EMBL" id="KAG6694062.1"/>
    </source>
</evidence>
<keyword evidence="1" id="KW-0863">Zinc-finger</keyword>
<evidence type="ECO:0000256" key="1">
    <source>
        <dbReference type="PROSITE-ProRule" id="PRU00175"/>
    </source>
</evidence>
<accession>A0A922E0T6</accession>
<dbReference type="SMART" id="SM01197">
    <property type="entry name" value="FANCL_C"/>
    <property type="match status" value="1"/>
</dbReference>